<dbReference type="Proteomes" id="UP000189670">
    <property type="component" value="Unassembled WGS sequence"/>
</dbReference>
<evidence type="ECO:0008006" key="3">
    <source>
        <dbReference type="Google" id="ProtNLM"/>
    </source>
</evidence>
<evidence type="ECO:0000313" key="1">
    <source>
        <dbReference type="EMBL" id="ETR68460.1"/>
    </source>
</evidence>
<name>A0A1V1P0V9_9BACT</name>
<protein>
    <recommendedName>
        <fullName evidence="3">AAA domain-containing protein</fullName>
    </recommendedName>
</protein>
<proteinExistence type="predicted"/>
<evidence type="ECO:0000313" key="2">
    <source>
        <dbReference type="Proteomes" id="UP000189670"/>
    </source>
</evidence>
<feature type="non-terminal residue" evidence="1">
    <location>
        <position position="84"/>
    </location>
</feature>
<organism evidence="1 2">
    <name type="scientific">Candidatus Magnetoglobus multicellularis str. Araruama</name>
    <dbReference type="NCBI Taxonomy" id="890399"/>
    <lineage>
        <taxon>Bacteria</taxon>
        <taxon>Pseudomonadati</taxon>
        <taxon>Thermodesulfobacteriota</taxon>
        <taxon>Desulfobacteria</taxon>
        <taxon>Desulfobacterales</taxon>
        <taxon>Desulfobacteraceae</taxon>
        <taxon>Candidatus Magnetoglobus</taxon>
    </lineage>
</organism>
<dbReference type="AlphaFoldDB" id="A0A1V1P0V9"/>
<accession>A0A1V1P0V9</accession>
<dbReference type="InterPro" id="IPR027417">
    <property type="entry name" value="P-loop_NTPase"/>
</dbReference>
<dbReference type="SUPFAM" id="SSF52540">
    <property type="entry name" value="P-loop containing nucleoside triphosphate hydrolases"/>
    <property type="match status" value="1"/>
</dbReference>
<reference evidence="2" key="1">
    <citation type="submission" date="2012-11" db="EMBL/GenBank/DDBJ databases">
        <authorList>
            <person name="Lucero-Rivera Y.E."/>
            <person name="Tovar-Ramirez D."/>
        </authorList>
    </citation>
    <scope>NUCLEOTIDE SEQUENCE [LARGE SCALE GENOMIC DNA]</scope>
    <source>
        <strain evidence="2">Araruama</strain>
    </source>
</reference>
<gene>
    <name evidence="1" type="ORF">OMM_10507</name>
</gene>
<dbReference type="EMBL" id="ATBP01000943">
    <property type="protein sequence ID" value="ETR68460.1"/>
    <property type="molecule type" value="Genomic_DNA"/>
</dbReference>
<sequence length="84" mass="9896">MHNIVNAVVILDEIQNINPEYYYLLREMLDIFGKRFNTYFLLITATQPEILDTQKSGTIELVSSELYMKHPLFNRVTLQFIKKG</sequence>
<comment type="caution">
    <text evidence="1">The sequence shown here is derived from an EMBL/GenBank/DDBJ whole genome shotgun (WGS) entry which is preliminary data.</text>
</comment>